<name>A0ABU1J019_9BACL</name>
<comment type="caution">
    <text evidence="1">The sequence shown here is derived from an EMBL/GenBank/DDBJ whole genome shotgun (WGS) entry which is preliminary data.</text>
</comment>
<reference evidence="1 2" key="1">
    <citation type="submission" date="2023-07" db="EMBL/GenBank/DDBJ databases">
        <title>Genomic Encyclopedia of Type Strains, Phase IV (KMG-IV): sequencing the most valuable type-strain genomes for metagenomic binning, comparative biology and taxonomic classification.</title>
        <authorList>
            <person name="Goeker M."/>
        </authorList>
    </citation>
    <scope>NUCLEOTIDE SEQUENCE [LARGE SCALE GENOMIC DNA]</scope>
    <source>
        <strain evidence="1 2">DSM 22170</strain>
    </source>
</reference>
<dbReference type="Gene3D" id="1.50.10.20">
    <property type="match status" value="1"/>
</dbReference>
<protein>
    <submittedName>
        <fullName evidence="1">Lantibiotic modifying enzyme</fullName>
    </submittedName>
</protein>
<organism evidence="1 2">
    <name type="scientific">Paenibacillus hunanensis</name>
    <dbReference type="NCBI Taxonomy" id="539262"/>
    <lineage>
        <taxon>Bacteria</taxon>
        <taxon>Bacillati</taxon>
        <taxon>Bacillota</taxon>
        <taxon>Bacilli</taxon>
        <taxon>Bacillales</taxon>
        <taxon>Paenibacillaceae</taxon>
        <taxon>Paenibacillus</taxon>
    </lineage>
</organism>
<dbReference type="Pfam" id="PF05147">
    <property type="entry name" value="LANC_like"/>
    <property type="match status" value="1"/>
</dbReference>
<sequence length="446" mass="49767">MEASAITATGLPIVDRIKQIALNMQDYDRLLDVVTHPHNDLQLGNERISPWSVSSLSHGIPGICMLYAELHAHFPDEGWDQRGHHYLSILVQHIASEGIHSSSLFSGAAGIGLATVCLSQNGQLYGKFIQRIHDYLLVHVPIMLNHARAGTVRSGDYDVIEGLSGVAAYLLLFQQEPQIRSLLEQVVDYLIELAQPIQVGDLAVPGWHIPAANQFSESEKQQYPEGNFNLGLSHGIPGPLLVLCKAWQQGIRRPNQLEAIQEMAAFVIQFASQDEQGHLFWKGCIGMDEFRQGQAHEQTEFRRDAWCYGSPGVCVALWHAGEILARDDWKQLALDTFQHTLEDIHHIYSPTFCHGFAGLAQIASQFQLWSGSPSLQTQIDRLKATIMEQDDPQYAFGFSNLEHFEQRGMTSVQYTGLLDGTTGTALTLLHLELGQRTPWQQAFMLA</sequence>
<dbReference type="InterPro" id="IPR033889">
    <property type="entry name" value="LanC"/>
</dbReference>
<keyword evidence="2" id="KW-1185">Reference proteome</keyword>
<dbReference type="SUPFAM" id="SSF158745">
    <property type="entry name" value="LanC-like"/>
    <property type="match status" value="1"/>
</dbReference>
<evidence type="ECO:0000313" key="2">
    <source>
        <dbReference type="Proteomes" id="UP001185028"/>
    </source>
</evidence>
<dbReference type="EMBL" id="JAVDQH010000010">
    <property type="protein sequence ID" value="MDR6244854.1"/>
    <property type="molecule type" value="Genomic_DNA"/>
</dbReference>
<gene>
    <name evidence="1" type="ORF">JOC58_002751</name>
</gene>
<evidence type="ECO:0000313" key="1">
    <source>
        <dbReference type="EMBL" id="MDR6244854.1"/>
    </source>
</evidence>
<dbReference type="RefSeq" id="WP_188774482.1">
    <property type="nucleotide sequence ID" value="NZ_BMMB01000002.1"/>
</dbReference>
<dbReference type="SMART" id="SM01260">
    <property type="entry name" value="LANC_like"/>
    <property type="match status" value="1"/>
</dbReference>
<dbReference type="PRINTS" id="PR01953">
    <property type="entry name" value="SPACPROTEIN"/>
</dbReference>
<dbReference type="CDD" id="cd04793">
    <property type="entry name" value="LanC"/>
    <property type="match status" value="1"/>
</dbReference>
<dbReference type="InterPro" id="IPR007822">
    <property type="entry name" value="LANC-like"/>
</dbReference>
<proteinExistence type="predicted"/>
<dbReference type="InterPro" id="IPR020452">
    <property type="entry name" value="Subtilin_biosynthesis_SpaC"/>
</dbReference>
<dbReference type="Proteomes" id="UP001185028">
    <property type="component" value="Unassembled WGS sequence"/>
</dbReference>
<dbReference type="PRINTS" id="PR01950">
    <property type="entry name" value="LANCSUPER"/>
</dbReference>
<accession>A0ABU1J019</accession>